<dbReference type="Pfam" id="PF08287">
    <property type="entry name" value="DASH_Spc19"/>
    <property type="match status" value="1"/>
</dbReference>
<dbReference type="EMBL" id="JAEUBG010005612">
    <property type="protein sequence ID" value="KAH3673596.1"/>
    <property type="molecule type" value="Genomic_DNA"/>
</dbReference>
<reference evidence="18" key="2">
    <citation type="submission" date="2021-01" db="EMBL/GenBank/DDBJ databases">
        <authorList>
            <person name="Schikora-Tamarit M.A."/>
        </authorList>
    </citation>
    <scope>NUCLEOTIDE SEQUENCE</scope>
    <source>
        <strain evidence="18">CBS2887</strain>
    </source>
</reference>
<comment type="caution">
    <text evidence="18">The sequence shown here is derived from an EMBL/GenBank/DDBJ whole genome shotgun (WGS) entry which is preliminary data.</text>
</comment>
<evidence type="ECO:0000256" key="17">
    <source>
        <dbReference type="SAM" id="Coils"/>
    </source>
</evidence>
<proteinExistence type="inferred from homology"/>
<dbReference type="InterPro" id="IPR013251">
    <property type="entry name" value="DASH_Spc19"/>
</dbReference>
<evidence type="ECO:0000256" key="8">
    <source>
        <dbReference type="ARBA" id="ARBA00022701"/>
    </source>
</evidence>
<evidence type="ECO:0000256" key="2">
    <source>
        <dbReference type="ARBA" id="ARBA00004186"/>
    </source>
</evidence>
<sequence length="194" mass="21781">MTTPTSNQTLQNCCNSLSETVTLLSSSLDSLNSISTSFANLSETLTCKPIFTLVPSSDIESSQQNIRVEIEPRINKILSKIKHKVDKASRQRDALASKVRRNDVRLAQLRKAQERRATTGTIQARGGGGLLEQDEEQDKQRLRELQVEKMKLKMELSSYNLNRAKLNFRGSYGNSVALNTSSLEHQDVSREQEN</sequence>
<gene>
    <name evidence="18" type="ORF">WICPIJ_009713</name>
</gene>
<keyword evidence="14" id="KW-0137">Centromere</keyword>
<name>A0A9P8TCU1_WICPI</name>
<evidence type="ECO:0000256" key="6">
    <source>
        <dbReference type="ARBA" id="ARBA00022454"/>
    </source>
</evidence>
<evidence type="ECO:0000256" key="11">
    <source>
        <dbReference type="ARBA" id="ARBA00022838"/>
    </source>
</evidence>
<dbReference type="OrthoDB" id="5390at2759"/>
<evidence type="ECO:0000256" key="3">
    <source>
        <dbReference type="ARBA" id="ARBA00004629"/>
    </source>
</evidence>
<dbReference type="AlphaFoldDB" id="A0A9P8TCU1"/>
<keyword evidence="10" id="KW-0159">Chromosome partition</keyword>
<keyword evidence="9" id="KW-0131">Cell cycle</keyword>
<evidence type="ECO:0000256" key="7">
    <source>
        <dbReference type="ARBA" id="ARBA00022490"/>
    </source>
</evidence>
<keyword evidence="12" id="KW-0206">Cytoskeleton</keyword>
<keyword evidence="13" id="KW-0539">Nucleus</keyword>
<keyword evidence="11" id="KW-0995">Kinetochore</keyword>
<dbReference type="Proteomes" id="UP000774326">
    <property type="component" value="Unassembled WGS sequence"/>
</dbReference>
<protein>
    <recommendedName>
        <fullName evidence="5">DASH complex subunit SPC19</fullName>
    </recommendedName>
    <alternativeName>
        <fullName evidence="15">Outer kinetochore protein SPC19</fullName>
    </alternativeName>
</protein>
<dbReference type="PANTHER" id="PTHR28262">
    <property type="entry name" value="DASH COMPLEX SUBUNIT SPC19"/>
    <property type="match status" value="1"/>
</dbReference>
<evidence type="ECO:0000256" key="1">
    <source>
        <dbReference type="ARBA" id="ARBA00004123"/>
    </source>
</evidence>
<comment type="subcellular location">
    <subcellularLocation>
        <location evidence="3">Chromosome</location>
        <location evidence="3">Centromere</location>
        <location evidence="3">Kinetochore</location>
    </subcellularLocation>
    <subcellularLocation>
        <location evidence="2">Cytoplasm</location>
        <location evidence="2">Cytoskeleton</location>
        <location evidence="2">Spindle</location>
    </subcellularLocation>
    <subcellularLocation>
        <location evidence="1">Nucleus</location>
    </subcellularLocation>
</comment>
<evidence type="ECO:0000256" key="15">
    <source>
        <dbReference type="ARBA" id="ARBA00032583"/>
    </source>
</evidence>
<dbReference type="GO" id="GO:0042729">
    <property type="term" value="C:DASH complex"/>
    <property type="evidence" value="ECO:0007669"/>
    <property type="project" value="InterPro"/>
</dbReference>
<evidence type="ECO:0000256" key="12">
    <source>
        <dbReference type="ARBA" id="ARBA00023212"/>
    </source>
</evidence>
<feature type="coiled-coil region" evidence="17">
    <location>
        <begin position="135"/>
        <end position="162"/>
    </location>
</feature>
<evidence type="ECO:0000256" key="10">
    <source>
        <dbReference type="ARBA" id="ARBA00022829"/>
    </source>
</evidence>
<keyword evidence="7" id="KW-0963">Cytoplasm</keyword>
<accession>A0A9P8TCU1</accession>
<keyword evidence="17" id="KW-0175">Coiled coil</keyword>
<keyword evidence="19" id="KW-1185">Reference proteome</keyword>
<comment type="similarity">
    <text evidence="4">Belongs to the DASH complex SPC19 family.</text>
</comment>
<evidence type="ECO:0000256" key="16">
    <source>
        <dbReference type="ARBA" id="ARBA00046633"/>
    </source>
</evidence>
<reference evidence="18" key="1">
    <citation type="journal article" date="2021" name="Open Biol.">
        <title>Shared evolutionary footprints suggest mitochondrial oxidative damage underlies multiple complex I losses in fungi.</title>
        <authorList>
            <person name="Schikora-Tamarit M.A."/>
            <person name="Marcet-Houben M."/>
            <person name="Nosek J."/>
            <person name="Gabaldon T."/>
        </authorList>
    </citation>
    <scope>NUCLEOTIDE SEQUENCE</scope>
    <source>
        <strain evidence="18">CBS2887</strain>
    </source>
</reference>
<evidence type="ECO:0000256" key="4">
    <source>
        <dbReference type="ARBA" id="ARBA00008952"/>
    </source>
</evidence>
<evidence type="ECO:0000256" key="14">
    <source>
        <dbReference type="ARBA" id="ARBA00023328"/>
    </source>
</evidence>
<keyword evidence="9" id="KW-0498">Mitosis</keyword>
<dbReference type="GO" id="GO:0008608">
    <property type="term" value="P:attachment of spindle microtubules to kinetochore"/>
    <property type="evidence" value="ECO:0007669"/>
    <property type="project" value="InterPro"/>
</dbReference>
<dbReference type="GO" id="GO:0005876">
    <property type="term" value="C:spindle microtubule"/>
    <property type="evidence" value="ECO:0007669"/>
    <property type="project" value="InterPro"/>
</dbReference>
<evidence type="ECO:0000256" key="5">
    <source>
        <dbReference type="ARBA" id="ARBA00016329"/>
    </source>
</evidence>
<evidence type="ECO:0000256" key="13">
    <source>
        <dbReference type="ARBA" id="ARBA00023242"/>
    </source>
</evidence>
<organism evidence="18 19">
    <name type="scientific">Wickerhamomyces pijperi</name>
    <name type="common">Yeast</name>
    <name type="synonym">Pichia pijperi</name>
    <dbReference type="NCBI Taxonomy" id="599730"/>
    <lineage>
        <taxon>Eukaryota</taxon>
        <taxon>Fungi</taxon>
        <taxon>Dikarya</taxon>
        <taxon>Ascomycota</taxon>
        <taxon>Saccharomycotina</taxon>
        <taxon>Saccharomycetes</taxon>
        <taxon>Phaffomycetales</taxon>
        <taxon>Wickerhamomycetaceae</taxon>
        <taxon>Wickerhamomyces</taxon>
    </lineage>
</organism>
<evidence type="ECO:0000256" key="9">
    <source>
        <dbReference type="ARBA" id="ARBA00022776"/>
    </source>
</evidence>
<dbReference type="PANTHER" id="PTHR28262:SF1">
    <property type="entry name" value="DASH COMPLEX SUBUNIT SPC19"/>
    <property type="match status" value="1"/>
</dbReference>
<evidence type="ECO:0000313" key="18">
    <source>
        <dbReference type="EMBL" id="KAH3673596.1"/>
    </source>
</evidence>
<keyword evidence="8" id="KW-0493">Microtubule</keyword>
<comment type="subunit">
    <text evidence="16">Component of the DASH complex consisting of ASK1, DAD1, DAD2, DAD3, DAD4, DAM1, DUO1, HSK3, SPC19 and SPC34, with a stoichiometry of one copy of each subunit per complex. Multiple DASH complexes oligomerize to form a ring that encircles spindle microtubules and organizes the rod-like NDC80 complexes of the outer kinetochore. DASH complex oligomerization strengthens microtubule attachments. On cytoplasmic microtubules, DASH complexes appear to form patches instead of rings.</text>
</comment>
<keyword evidence="9" id="KW-0132">Cell division</keyword>
<evidence type="ECO:0000313" key="19">
    <source>
        <dbReference type="Proteomes" id="UP000774326"/>
    </source>
</evidence>
<keyword evidence="6" id="KW-0158">Chromosome</keyword>